<evidence type="ECO:0008006" key="3">
    <source>
        <dbReference type="Google" id="ProtNLM"/>
    </source>
</evidence>
<accession>A0A0K1ET88</accession>
<reference evidence="1 2" key="1">
    <citation type="submission" date="2015-07" db="EMBL/GenBank/DDBJ databases">
        <title>Genome analysis of myxobacterium Chondromyces crocatus Cm c5 reveals a high potential for natural compound synthesis and the genetic basis for the loss of fruiting body formation.</title>
        <authorList>
            <person name="Zaburannyi N."/>
            <person name="Bunk B."/>
            <person name="Maier J."/>
            <person name="Overmann J."/>
            <person name="Mueller R."/>
        </authorList>
    </citation>
    <scope>NUCLEOTIDE SEQUENCE [LARGE SCALE GENOMIC DNA]</scope>
    <source>
        <strain evidence="1 2">Cm c5</strain>
    </source>
</reference>
<organism evidence="1 2">
    <name type="scientific">Chondromyces crocatus</name>
    <dbReference type="NCBI Taxonomy" id="52"/>
    <lineage>
        <taxon>Bacteria</taxon>
        <taxon>Pseudomonadati</taxon>
        <taxon>Myxococcota</taxon>
        <taxon>Polyangia</taxon>
        <taxon>Polyangiales</taxon>
        <taxon>Polyangiaceae</taxon>
        <taxon>Chondromyces</taxon>
    </lineage>
</organism>
<dbReference type="EMBL" id="CP012159">
    <property type="protein sequence ID" value="AKT44019.1"/>
    <property type="molecule type" value="Genomic_DNA"/>
</dbReference>
<dbReference type="KEGG" id="ccro:CMC5_082570"/>
<sequence length="164" mass="17651">MLGHSAGFPNDALKIGYERYYTETGVGIGGGGSLWIGAALTDWLVFGLGGSLSAMIAGDHHTSTQGFMFHTDVFPMYWLGGIWRDIGLNLDTGFAISSTTTADSESKLIDGGGSSRIGVGAFYEGIRLWKLSMGPWAYIDYTWSGSVRQPGFYLGLRSALYTKP</sequence>
<dbReference type="Proteomes" id="UP000067626">
    <property type="component" value="Chromosome"/>
</dbReference>
<dbReference type="STRING" id="52.CMC5_082570"/>
<evidence type="ECO:0000313" key="2">
    <source>
        <dbReference type="Proteomes" id="UP000067626"/>
    </source>
</evidence>
<protein>
    <recommendedName>
        <fullName evidence="3">Outer membrane protein beta-barrel domain-containing protein</fullName>
    </recommendedName>
</protein>
<keyword evidence="2" id="KW-1185">Reference proteome</keyword>
<dbReference type="AlphaFoldDB" id="A0A0K1ET88"/>
<proteinExistence type="predicted"/>
<evidence type="ECO:0000313" key="1">
    <source>
        <dbReference type="EMBL" id="AKT44019.1"/>
    </source>
</evidence>
<name>A0A0K1ET88_CHOCO</name>
<gene>
    <name evidence="1" type="ORF">CMC5_082570</name>
</gene>